<dbReference type="PANTHER" id="PTHR30419">
    <property type="entry name" value="HTH-TYPE TRANSCRIPTIONAL REGULATOR YBHD"/>
    <property type="match status" value="1"/>
</dbReference>
<dbReference type="FunFam" id="1.10.10.10:FF:000001">
    <property type="entry name" value="LysR family transcriptional regulator"/>
    <property type="match status" value="1"/>
</dbReference>
<dbReference type="InterPro" id="IPR036388">
    <property type="entry name" value="WH-like_DNA-bd_sf"/>
</dbReference>
<evidence type="ECO:0000259" key="5">
    <source>
        <dbReference type="PROSITE" id="PS50931"/>
    </source>
</evidence>
<dbReference type="AlphaFoldDB" id="A0A7X2G3Q8"/>
<dbReference type="InterPro" id="IPR036390">
    <property type="entry name" value="WH_DNA-bd_sf"/>
</dbReference>
<dbReference type="Gene3D" id="1.10.10.10">
    <property type="entry name" value="Winged helix-like DNA-binding domain superfamily/Winged helix DNA-binding domain"/>
    <property type="match status" value="1"/>
</dbReference>
<dbReference type="Proteomes" id="UP000470878">
    <property type="component" value="Unassembled WGS sequence"/>
</dbReference>
<proteinExistence type="inferred from homology"/>
<dbReference type="CDD" id="cd05466">
    <property type="entry name" value="PBP2_LTTR_substrate"/>
    <property type="match status" value="1"/>
</dbReference>
<protein>
    <submittedName>
        <fullName evidence="6">LysR family transcriptional regulator</fullName>
    </submittedName>
</protein>
<dbReference type="GO" id="GO:0003700">
    <property type="term" value="F:DNA-binding transcription factor activity"/>
    <property type="evidence" value="ECO:0007669"/>
    <property type="project" value="InterPro"/>
</dbReference>
<evidence type="ECO:0000256" key="2">
    <source>
        <dbReference type="ARBA" id="ARBA00023015"/>
    </source>
</evidence>
<evidence type="ECO:0000313" key="7">
    <source>
        <dbReference type="Proteomes" id="UP000470878"/>
    </source>
</evidence>
<name>A0A7X2G3Q8_LIMRT</name>
<sequence>MEVRVLRYFIEVVQERNISNAAKRLHISQPTLSRQLMDLEKELGITLFERGHRQIKLTQEGYYLYERAQEITGLVDKTETDLQSQKIISGTLDIGAGESTAIQPVMTVIGNLLKEYPDIKINLVSGDSDLIYQRLNNGTLDFGIIMGPEKLLNYHSISLPQNNIWGILVRKDQPIAKKKKITPQDLIGLPILTSAQSKQQDVFRSWAGSLIDQFNFIGQYNLIFNARLLVETGACVALTYQNLINITGTDLVFRPLTPTVTDQNNLIWNKNRQLSNVAQVFLNRLKEGQVV</sequence>
<feature type="domain" description="HTH lysR-type" evidence="5">
    <location>
        <begin position="1"/>
        <end position="58"/>
    </location>
</feature>
<keyword evidence="2" id="KW-0805">Transcription regulation</keyword>
<accession>A0A7X2G3Q8</accession>
<dbReference type="Pfam" id="PF00126">
    <property type="entry name" value="HTH_1"/>
    <property type="match status" value="1"/>
</dbReference>
<dbReference type="SUPFAM" id="SSF53850">
    <property type="entry name" value="Periplasmic binding protein-like II"/>
    <property type="match status" value="1"/>
</dbReference>
<dbReference type="EMBL" id="WJMX01000004">
    <property type="protein sequence ID" value="MRH80023.1"/>
    <property type="molecule type" value="Genomic_DNA"/>
</dbReference>
<evidence type="ECO:0000256" key="1">
    <source>
        <dbReference type="ARBA" id="ARBA00009437"/>
    </source>
</evidence>
<dbReference type="PANTHER" id="PTHR30419:SF8">
    <property type="entry name" value="NITROGEN ASSIMILATION TRANSCRIPTIONAL ACTIVATOR-RELATED"/>
    <property type="match status" value="1"/>
</dbReference>
<evidence type="ECO:0000256" key="3">
    <source>
        <dbReference type="ARBA" id="ARBA00023125"/>
    </source>
</evidence>
<dbReference type="SUPFAM" id="SSF46785">
    <property type="entry name" value="Winged helix' DNA-binding domain"/>
    <property type="match status" value="1"/>
</dbReference>
<dbReference type="RefSeq" id="WP_153703030.1">
    <property type="nucleotide sequence ID" value="NZ_JAJGUJ010000072.1"/>
</dbReference>
<reference evidence="6 7" key="1">
    <citation type="submission" date="2019-11" db="EMBL/GenBank/DDBJ databases">
        <title>Draft genome sequence of 12 host-associated Lactobacillus reuteri rodent strains.</title>
        <authorList>
            <person name="Zhang S."/>
            <person name="Ozcam M."/>
            <person name="Van Pijkeren J.P."/>
        </authorList>
    </citation>
    <scope>NUCLEOTIDE SEQUENCE [LARGE SCALE GENOMIC DNA]</scope>
    <source>
        <strain evidence="6 7">CR</strain>
    </source>
</reference>
<dbReference type="PROSITE" id="PS50931">
    <property type="entry name" value="HTH_LYSR"/>
    <property type="match status" value="1"/>
</dbReference>
<dbReference type="InterPro" id="IPR005119">
    <property type="entry name" value="LysR_subst-bd"/>
</dbReference>
<dbReference type="InterPro" id="IPR000847">
    <property type="entry name" value="LysR_HTH_N"/>
</dbReference>
<evidence type="ECO:0000256" key="4">
    <source>
        <dbReference type="ARBA" id="ARBA00023163"/>
    </source>
</evidence>
<dbReference type="Gene3D" id="3.40.190.290">
    <property type="match status" value="1"/>
</dbReference>
<evidence type="ECO:0000313" key="6">
    <source>
        <dbReference type="EMBL" id="MRH80023.1"/>
    </source>
</evidence>
<dbReference type="PRINTS" id="PR00039">
    <property type="entry name" value="HTHLYSR"/>
</dbReference>
<dbReference type="InterPro" id="IPR050950">
    <property type="entry name" value="HTH-type_LysR_regulators"/>
</dbReference>
<keyword evidence="4" id="KW-0804">Transcription</keyword>
<dbReference type="GO" id="GO:0003677">
    <property type="term" value="F:DNA binding"/>
    <property type="evidence" value="ECO:0007669"/>
    <property type="project" value="UniProtKB-KW"/>
</dbReference>
<comment type="similarity">
    <text evidence="1">Belongs to the LysR transcriptional regulatory family.</text>
</comment>
<organism evidence="6 7">
    <name type="scientific">Limosilactobacillus reuteri</name>
    <name type="common">Lactobacillus reuteri</name>
    <dbReference type="NCBI Taxonomy" id="1598"/>
    <lineage>
        <taxon>Bacteria</taxon>
        <taxon>Bacillati</taxon>
        <taxon>Bacillota</taxon>
        <taxon>Bacilli</taxon>
        <taxon>Lactobacillales</taxon>
        <taxon>Lactobacillaceae</taxon>
        <taxon>Limosilactobacillus</taxon>
    </lineage>
</organism>
<keyword evidence="3" id="KW-0238">DNA-binding</keyword>
<comment type="caution">
    <text evidence="6">The sequence shown here is derived from an EMBL/GenBank/DDBJ whole genome shotgun (WGS) entry which is preliminary data.</text>
</comment>
<dbReference type="GO" id="GO:0005829">
    <property type="term" value="C:cytosol"/>
    <property type="evidence" value="ECO:0007669"/>
    <property type="project" value="TreeGrafter"/>
</dbReference>
<dbReference type="Pfam" id="PF03466">
    <property type="entry name" value="LysR_substrate"/>
    <property type="match status" value="1"/>
</dbReference>
<gene>
    <name evidence="6" type="ORF">GIX77_04390</name>
</gene>